<dbReference type="RefSeq" id="WP_254013980.1">
    <property type="nucleotide sequence ID" value="NZ_JAMZMM010000300.1"/>
</dbReference>
<feature type="domain" description="Sporulation stage II protein D amidase enhancer LytB N-terminal" evidence="2">
    <location>
        <begin position="189"/>
        <end position="279"/>
    </location>
</feature>
<evidence type="ECO:0000313" key="3">
    <source>
        <dbReference type="EMBL" id="MCP2731235.1"/>
    </source>
</evidence>
<name>A0AAE3KP63_9CYAN</name>
<dbReference type="InterPro" id="IPR013693">
    <property type="entry name" value="SpoIID/LytB_N"/>
</dbReference>
<dbReference type="Pfam" id="PF08486">
    <property type="entry name" value="SpoIID"/>
    <property type="match status" value="1"/>
</dbReference>
<accession>A0AAE3KP63</accession>
<evidence type="ECO:0000313" key="4">
    <source>
        <dbReference type="Proteomes" id="UP001204953"/>
    </source>
</evidence>
<dbReference type="InterPro" id="IPR013486">
    <property type="entry name" value="SpoIID/LytB"/>
</dbReference>
<feature type="region of interest" description="Disordered" evidence="1">
    <location>
        <begin position="46"/>
        <end position="100"/>
    </location>
</feature>
<feature type="compositionally biased region" description="Polar residues" evidence="1">
    <location>
        <begin position="46"/>
        <end position="98"/>
    </location>
</feature>
<dbReference type="InterPro" id="IPR051922">
    <property type="entry name" value="Bact_Sporulation_Assoc"/>
</dbReference>
<keyword evidence="4" id="KW-1185">Reference proteome</keyword>
<proteinExistence type="predicted"/>
<dbReference type="GO" id="GO:0030435">
    <property type="term" value="P:sporulation resulting in formation of a cellular spore"/>
    <property type="evidence" value="ECO:0007669"/>
    <property type="project" value="InterPro"/>
</dbReference>
<dbReference type="PANTHER" id="PTHR30032">
    <property type="entry name" value="N-ACETYLMURAMOYL-L-ALANINE AMIDASE-RELATED"/>
    <property type="match status" value="1"/>
</dbReference>
<dbReference type="AlphaFoldDB" id="A0AAE3KP63"/>
<reference evidence="3" key="1">
    <citation type="submission" date="2022-06" db="EMBL/GenBank/DDBJ databases">
        <title>New cyanobacteria of genus Symplocastrum in benthos of Lake Baikal.</title>
        <authorList>
            <person name="Sorokovikova E."/>
            <person name="Tikhonova I."/>
            <person name="Krasnopeev A."/>
            <person name="Evseev P."/>
            <person name="Gladkikh A."/>
            <person name="Belykh O."/>
        </authorList>
    </citation>
    <scope>NUCLEOTIDE SEQUENCE</scope>
    <source>
        <strain evidence="3">BBK-W-15</strain>
    </source>
</reference>
<dbReference type="GO" id="GO:0030288">
    <property type="term" value="C:outer membrane-bounded periplasmic space"/>
    <property type="evidence" value="ECO:0007669"/>
    <property type="project" value="TreeGrafter"/>
</dbReference>
<feature type="non-terminal residue" evidence="3">
    <location>
        <position position="1"/>
    </location>
</feature>
<protein>
    <submittedName>
        <fullName evidence="3">SpoIID/LytB domain-containing protein</fullName>
    </submittedName>
</protein>
<dbReference type="Proteomes" id="UP001204953">
    <property type="component" value="Unassembled WGS sequence"/>
</dbReference>
<evidence type="ECO:0000259" key="2">
    <source>
        <dbReference type="Pfam" id="PF08486"/>
    </source>
</evidence>
<gene>
    <name evidence="3" type="ORF">NJ959_22690</name>
</gene>
<sequence length="343" mass="37381">EEDWHHNLVSRSLLWHYNPVTTPVKGMGNNKQNTPSQSSIPNQQTLQANASVANSQTQTQATKASPTTKQPSQNTTQQANKSQTSKQNKTQPSNQASKTPVIEMRVAIANGVNSLAVATSTPGEILDAKGKLLDKLSAKQAIEVLPGGPNIRVGKWTTPGGVWIKPTQGGLVYVNNRWYRGDVLLVSQGNNLLAVNYVDLEVYIGSVVGSEVYPDWPMDALKAQAIAARSYAIVHYIRPANALYDLGNTERWQVYKGVETEWNTTAQAVKETRGVFLSYKGGVFESMYAASDDIVTNVFGGKGMSQNGAYKLATQGYDYKQILNNYYPGTSLAWLDTSASDSN</sequence>
<dbReference type="PANTHER" id="PTHR30032:SF4">
    <property type="entry name" value="AMIDASE ENHANCER"/>
    <property type="match status" value="1"/>
</dbReference>
<evidence type="ECO:0000256" key="1">
    <source>
        <dbReference type="SAM" id="MobiDB-lite"/>
    </source>
</evidence>
<organism evidence="3 4">
    <name type="scientific">Limnofasciculus baicalensis BBK-W-15</name>
    <dbReference type="NCBI Taxonomy" id="2699891"/>
    <lineage>
        <taxon>Bacteria</taxon>
        <taxon>Bacillati</taxon>
        <taxon>Cyanobacteriota</taxon>
        <taxon>Cyanophyceae</taxon>
        <taxon>Coleofasciculales</taxon>
        <taxon>Coleofasciculaceae</taxon>
        <taxon>Limnofasciculus</taxon>
        <taxon>Limnofasciculus baicalensis</taxon>
    </lineage>
</organism>
<comment type="caution">
    <text evidence="3">The sequence shown here is derived from an EMBL/GenBank/DDBJ whole genome shotgun (WGS) entry which is preliminary data.</text>
</comment>
<dbReference type="EMBL" id="JAMZMM010000300">
    <property type="protein sequence ID" value="MCP2731235.1"/>
    <property type="molecule type" value="Genomic_DNA"/>
</dbReference>
<dbReference type="NCBIfam" id="TIGR02669">
    <property type="entry name" value="SpoIID_LytB"/>
    <property type="match status" value="1"/>
</dbReference>